<evidence type="ECO:0000313" key="2">
    <source>
        <dbReference type="Proteomes" id="UP000637628"/>
    </source>
</evidence>
<dbReference type="Proteomes" id="UP000637628">
    <property type="component" value="Unassembled WGS sequence"/>
</dbReference>
<evidence type="ECO:0000313" key="1">
    <source>
        <dbReference type="EMBL" id="GIE01594.1"/>
    </source>
</evidence>
<accession>A0ABQ3YVJ1</accession>
<gene>
    <name evidence="1" type="ORF">Adu01nite_29440</name>
</gene>
<proteinExistence type="predicted"/>
<keyword evidence="2" id="KW-1185">Reference proteome</keyword>
<organism evidence="1 2">
    <name type="scientific">Paractinoplanes durhamensis</name>
    <dbReference type="NCBI Taxonomy" id="113563"/>
    <lineage>
        <taxon>Bacteria</taxon>
        <taxon>Bacillati</taxon>
        <taxon>Actinomycetota</taxon>
        <taxon>Actinomycetes</taxon>
        <taxon>Micromonosporales</taxon>
        <taxon>Micromonosporaceae</taxon>
        <taxon>Paractinoplanes</taxon>
    </lineage>
</organism>
<protein>
    <submittedName>
        <fullName evidence="1">Uncharacterized protein</fullName>
    </submittedName>
</protein>
<name>A0ABQ3YVJ1_9ACTN</name>
<sequence length="55" mass="6443">MEQVANRSRPVLEQFQHPDPHWMTERSEQLGLDLMEGNTHDIVPSSRCGYEEFIT</sequence>
<dbReference type="EMBL" id="BOML01000022">
    <property type="protein sequence ID" value="GIE01594.1"/>
    <property type="molecule type" value="Genomic_DNA"/>
</dbReference>
<comment type="caution">
    <text evidence="1">The sequence shown here is derived from an EMBL/GenBank/DDBJ whole genome shotgun (WGS) entry which is preliminary data.</text>
</comment>
<reference evidence="1 2" key="1">
    <citation type="submission" date="2021-01" db="EMBL/GenBank/DDBJ databases">
        <title>Whole genome shotgun sequence of Actinoplanes durhamensis NBRC 14914.</title>
        <authorList>
            <person name="Komaki H."/>
            <person name="Tamura T."/>
        </authorList>
    </citation>
    <scope>NUCLEOTIDE SEQUENCE [LARGE SCALE GENOMIC DNA]</scope>
    <source>
        <strain evidence="1 2">NBRC 14914</strain>
    </source>
</reference>